<protein>
    <submittedName>
        <fullName evidence="3">Uncharacterized protein</fullName>
    </submittedName>
</protein>
<sequence>MTGSQDVELGNFPRNDGRANDTSNQAVASQAGSQSASSRPNSREETPPARNQKSKNQESRRLEPDKRVSPFRKVWERIKKMWRQAWSFMLDERPYRMKERWGAISWSLFKRVLTATVLAGAIILGVLGQSFSTRRWLWHGLWINQDAQLAAFGLINTLLSYGVGDSLSHIAGTTVTRWMVKEDDKGASTLDFDMEDEMREPWTAIANCYTRSENKDWTWKDFLRFVPVFIIGLSMVLLNAAMNTIAIPQDRWWPDLSFSNAVGDERAYFSNKTMRVTNVSRTAVWNQSWDMVREGPGEFSWDVAYAIAANSIFTDLSLLYEAQRRPRGWRVVRDEEALMHSIVNVTRNHTSSYQAVALDGTAIGEMWTEQTKHSSNAWAERATGWIATLKLTGILLNTSCSEAAGSAVGSWNASSRDSGTVVLDIGPASPVGGNFSGATCSISVDQVLFPIRHVIECGGFYPDFPYIEPRNSTQRVFPSTDNLTAIANTQIAAELASWFSDVAPSLQALFPNQQSTNLTSIALRISNAIVERERGHTRMDGLAMVVAFTFSNMLTMFDWSFEEVSNTTTLQGPVQWRIWKSGPQREWQWVIAAVLGVLLLVQFYDVFLLFFSRYAKGLWLDLGGMLVAANAADKMAAVSDDQGAGYIPDNKTFVRYFMRQRPKEKEGDEGKAVLISSEDQKQLNECEPLHWGEEYGKEDAG</sequence>
<keyword evidence="2" id="KW-0472">Membrane</keyword>
<proteinExistence type="predicted"/>
<comment type="caution">
    <text evidence="3">The sequence shown here is derived from an EMBL/GenBank/DDBJ whole genome shotgun (WGS) entry which is preliminary data.</text>
</comment>
<feature type="compositionally biased region" description="Basic and acidic residues" evidence="1">
    <location>
        <begin position="55"/>
        <end position="65"/>
    </location>
</feature>
<feature type="transmembrane region" description="Helical" evidence="2">
    <location>
        <begin position="147"/>
        <end position="164"/>
    </location>
</feature>
<feature type="region of interest" description="Disordered" evidence="1">
    <location>
        <begin position="1"/>
        <end position="65"/>
    </location>
</feature>
<reference evidence="3 4" key="1">
    <citation type="submission" date="2024-04" db="EMBL/GenBank/DDBJ databases">
        <title>Phyllosticta paracitricarpa is synonymous to the EU quarantine fungus P. citricarpa based on phylogenomic analyses.</title>
        <authorList>
            <consortium name="Lawrence Berkeley National Laboratory"/>
            <person name="Van Ingen-Buijs V.A."/>
            <person name="Van Westerhoven A.C."/>
            <person name="Haridas S."/>
            <person name="Skiadas P."/>
            <person name="Martin F."/>
            <person name="Groenewald J.Z."/>
            <person name="Crous P.W."/>
            <person name="Seidl M.F."/>
        </authorList>
    </citation>
    <scope>NUCLEOTIDE SEQUENCE [LARGE SCALE GENOMIC DNA]</scope>
    <source>
        <strain evidence="3 4">CBS 123374</strain>
    </source>
</reference>
<evidence type="ECO:0000313" key="3">
    <source>
        <dbReference type="EMBL" id="KAK8233857.1"/>
    </source>
</evidence>
<feature type="transmembrane region" description="Helical" evidence="2">
    <location>
        <begin position="589"/>
        <end position="611"/>
    </location>
</feature>
<accession>A0ABR1YNF3</accession>
<evidence type="ECO:0000313" key="4">
    <source>
        <dbReference type="Proteomes" id="UP001492380"/>
    </source>
</evidence>
<feature type="transmembrane region" description="Helical" evidence="2">
    <location>
        <begin position="225"/>
        <end position="247"/>
    </location>
</feature>
<keyword evidence="4" id="KW-1185">Reference proteome</keyword>
<feature type="compositionally biased region" description="Low complexity" evidence="1">
    <location>
        <begin position="23"/>
        <end position="38"/>
    </location>
</feature>
<feature type="transmembrane region" description="Helical" evidence="2">
    <location>
        <begin position="108"/>
        <end position="127"/>
    </location>
</feature>
<keyword evidence="2" id="KW-1133">Transmembrane helix</keyword>
<feature type="transmembrane region" description="Helical" evidence="2">
    <location>
        <begin position="303"/>
        <end position="320"/>
    </location>
</feature>
<name>A0ABR1YNF3_9PEZI</name>
<gene>
    <name evidence="3" type="ORF">HDK90DRAFT_280016</name>
</gene>
<evidence type="ECO:0000256" key="1">
    <source>
        <dbReference type="SAM" id="MobiDB-lite"/>
    </source>
</evidence>
<organism evidence="3 4">
    <name type="scientific">Phyllosticta capitalensis</name>
    <dbReference type="NCBI Taxonomy" id="121624"/>
    <lineage>
        <taxon>Eukaryota</taxon>
        <taxon>Fungi</taxon>
        <taxon>Dikarya</taxon>
        <taxon>Ascomycota</taxon>
        <taxon>Pezizomycotina</taxon>
        <taxon>Dothideomycetes</taxon>
        <taxon>Dothideomycetes incertae sedis</taxon>
        <taxon>Botryosphaeriales</taxon>
        <taxon>Phyllostictaceae</taxon>
        <taxon>Phyllosticta</taxon>
    </lineage>
</organism>
<keyword evidence="2" id="KW-0812">Transmembrane</keyword>
<evidence type="ECO:0000256" key="2">
    <source>
        <dbReference type="SAM" id="Phobius"/>
    </source>
</evidence>
<feature type="transmembrane region" description="Helical" evidence="2">
    <location>
        <begin position="542"/>
        <end position="561"/>
    </location>
</feature>
<dbReference type="Proteomes" id="UP001492380">
    <property type="component" value="Unassembled WGS sequence"/>
</dbReference>
<dbReference type="EMBL" id="JBBWRZ010000006">
    <property type="protein sequence ID" value="KAK8233857.1"/>
    <property type="molecule type" value="Genomic_DNA"/>
</dbReference>